<accession>A0A9Q3Q178</accession>
<reference evidence="2" key="1">
    <citation type="submission" date="2021-03" db="EMBL/GenBank/DDBJ databases">
        <title>Draft genome sequence of rust myrtle Austropuccinia psidii MF-1, a brazilian biotype.</title>
        <authorList>
            <person name="Quecine M.C."/>
            <person name="Pachon D.M.R."/>
            <person name="Bonatelli M.L."/>
            <person name="Correr F.H."/>
            <person name="Franceschini L.M."/>
            <person name="Leite T.F."/>
            <person name="Margarido G.R.A."/>
            <person name="Almeida C.A."/>
            <person name="Ferrarezi J.A."/>
            <person name="Labate C.A."/>
        </authorList>
    </citation>
    <scope>NUCLEOTIDE SEQUENCE</scope>
    <source>
        <strain evidence="2">MF-1</strain>
    </source>
</reference>
<comment type="caution">
    <text evidence="2">The sequence shown here is derived from an EMBL/GenBank/DDBJ whole genome shotgun (WGS) entry which is preliminary data.</text>
</comment>
<dbReference type="Proteomes" id="UP000765509">
    <property type="component" value="Unassembled WGS sequence"/>
</dbReference>
<dbReference type="OrthoDB" id="515971at2759"/>
<keyword evidence="3" id="KW-1185">Reference proteome</keyword>
<gene>
    <name evidence="2" type="ORF">O181_121284</name>
</gene>
<dbReference type="AlphaFoldDB" id="A0A9Q3Q178"/>
<evidence type="ECO:0000256" key="1">
    <source>
        <dbReference type="SAM" id="MobiDB-lite"/>
    </source>
</evidence>
<proteinExistence type="predicted"/>
<name>A0A9Q3Q178_9BASI</name>
<protein>
    <submittedName>
        <fullName evidence="2">Uncharacterized protein</fullName>
    </submittedName>
</protein>
<dbReference type="EMBL" id="AVOT02110311">
    <property type="protein sequence ID" value="MBW0581569.1"/>
    <property type="molecule type" value="Genomic_DNA"/>
</dbReference>
<evidence type="ECO:0000313" key="3">
    <source>
        <dbReference type="Proteomes" id="UP000765509"/>
    </source>
</evidence>
<sequence length="421" mass="48096">VEVITSSNQMDLKQDIQVINPKDKIFSPEERHKWKIPEFPPVPKGNNKNIPVSVQELVYGGKEAGVGTSTKSLDRHNEVISSSKEVHGPEKTETLLRGPEEEVGPRKGQQPSGRSPSLHKQNSVSKSAKQGQVNPKEKSEGREKGKGKGESQVELALPTELQISQERKESHGKCVEYGKNSEEILEKLNNSEYIQQKLGKEILQVKESQKTLIGLESVTKDNILNLTNICARIGSKFTLLNQPDEDFISFITKQSRELRIQVQNLENSSYHIAALFQEQLEKSDKARLELKEDIQSSINNISLKNELLRQYTQILDRNVLNVNNDLNHTISSNAEVETACNFKYIPRLEECPTFSGEGEYNHMEFMKRIDMFKEDFNIPDEYIIARLHSFFTKQAKKWYYKRKQDYVNILGLGGKCHNHVF</sequence>
<evidence type="ECO:0000313" key="2">
    <source>
        <dbReference type="EMBL" id="MBW0581569.1"/>
    </source>
</evidence>
<feature type="compositionally biased region" description="Basic and acidic residues" evidence="1">
    <location>
        <begin position="72"/>
        <end position="105"/>
    </location>
</feature>
<organism evidence="2 3">
    <name type="scientific">Austropuccinia psidii MF-1</name>
    <dbReference type="NCBI Taxonomy" id="1389203"/>
    <lineage>
        <taxon>Eukaryota</taxon>
        <taxon>Fungi</taxon>
        <taxon>Dikarya</taxon>
        <taxon>Basidiomycota</taxon>
        <taxon>Pucciniomycotina</taxon>
        <taxon>Pucciniomycetes</taxon>
        <taxon>Pucciniales</taxon>
        <taxon>Sphaerophragmiaceae</taxon>
        <taxon>Austropuccinia</taxon>
    </lineage>
</organism>
<feature type="compositionally biased region" description="Polar residues" evidence="1">
    <location>
        <begin position="109"/>
        <end position="133"/>
    </location>
</feature>
<feature type="compositionally biased region" description="Basic and acidic residues" evidence="1">
    <location>
        <begin position="135"/>
        <end position="151"/>
    </location>
</feature>
<feature type="non-terminal residue" evidence="2">
    <location>
        <position position="1"/>
    </location>
</feature>
<feature type="region of interest" description="Disordered" evidence="1">
    <location>
        <begin position="64"/>
        <end position="172"/>
    </location>
</feature>